<dbReference type="RefSeq" id="XP_043034092.1">
    <property type="nucleotide sequence ID" value="XM_043177941.1"/>
</dbReference>
<reference evidence="2" key="1">
    <citation type="submission" date="2020-11" db="EMBL/GenBank/DDBJ databases">
        <title>Adaptations for nitrogen fixation in a non-lichenized fungal sporocarp promotes dispersal by wood-feeding termites.</title>
        <authorList>
            <consortium name="DOE Joint Genome Institute"/>
            <person name="Koch R.A."/>
            <person name="Yoon G."/>
            <person name="Arayal U."/>
            <person name="Lail K."/>
            <person name="Amirebrahimi M."/>
            <person name="Labutti K."/>
            <person name="Lipzen A."/>
            <person name="Riley R."/>
            <person name="Barry K."/>
            <person name="Henrissat B."/>
            <person name="Grigoriev I.V."/>
            <person name="Herr J.R."/>
            <person name="Aime M.C."/>
        </authorList>
    </citation>
    <scope>NUCLEOTIDE SEQUENCE</scope>
    <source>
        <strain evidence="2">MCA 3950</strain>
    </source>
</reference>
<organism evidence="2 3">
    <name type="scientific">Guyanagaster necrorhizus</name>
    <dbReference type="NCBI Taxonomy" id="856835"/>
    <lineage>
        <taxon>Eukaryota</taxon>
        <taxon>Fungi</taxon>
        <taxon>Dikarya</taxon>
        <taxon>Basidiomycota</taxon>
        <taxon>Agaricomycotina</taxon>
        <taxon>Agaricomycetes</taxon>
        <taxon>Agaricomycetidae</taxon>
        <taxon>Agaricales</taxon>
        <taxon>Marasmiineae</taxon>
        <taxon>Physalacriaceae</taxon>
        <taxon>Guyanagaster</taxon>
    </lineage>
</organism>
<dbReference type="EMBL" id="MU250569">
    <property type="protein sequence ID" value="KAG7440592.1"/>
    <property type="molecule type" value="Genomic_DNA"/>
</dbReference>
<gene>
    <name evidence="2" type="ORF">BT62DRAFT_1012518</name>
</gene>
<protein>
    <submittedName>
        <fullName evidence="2">Uncharacterized protein</fullName>
    </submittedName>
</protein>
<feature type="transmembrane region" description="Helical" evidence="1">
    <location>
        <begin position="47"/>
        <end position="67"/>
    </location>
</feature>
<name>A0A9P7VHD7_9AGAR</name>
<sequence length="102" mass="11534">MSAVFTVTRSLIKDFSDRRQTDSTGKVNIYRRDDEARIALYRGANFFSVYLPIVTVASVMVWSTPLIRVSSKCIDERPASSTMGFFIAKYIVIDNPSKTELT</sequence>
<evidence type="ECO:0000256" key="1">
    <source>
        <dbReference type="SAM" id="Phobius"/>
    </source>
</evidence>
<comment type="caution">
    <text evidence="2">The sequence shown here is derived from an EMBL/GenBank/DDBJ whole genome shotgun (WGS) entry which is preliminary data.</text>
</comment>
<evidence type="ECO:0000313" key="3">
    <source>
        <dbReference type="Proteomes" id="UP000812287"/>
    </source>
</evidence>
<keyword evidence="1" id="KW-0812">Transmembrane</keyword>
<evidence type="ECO:0000313" key="2">
    <source>
        <dbReference type="EMBL" id="KAG7440592.1"/>
    </source>
</evidence>
<keyword evidence="1" id="KW-0472">Membrane</keyword>
<accession>A0A9P7VHD7</accession>
<dbReference type="AlphaFoldDB" id="A0A9P7VHD7"/>
<dbReference type="GeneID" id="66100228"/>
<dbReference type="Proteomes" id="UP000812287">
    <property type="component" value="Unassembled WGS sequence"/>
</dbReference>
<keyword evidence="3" id="KW-1185">Reference proteome</keyword>
<proteinExistence type="predicted"/>
<keyword evidence="1" id="KW-1133">Transmembrane helix</keyword>